<dbReference type="RefSeq" id="WP_146289767.1">
    <property type="nucleotide sequence ID" value="NZ_CP042304.1"/>
</dbReference>
<keyword evidence="3" id="KW-1185">Reference proteome</keyword>
<evidence type="ECO:0008006" key="4">
    <source>
        <dbReference type="Google" id="ProtNLM"/>
    </source>
</evidence>
<evidence type="ECO:0000256" key="1">
    <source>
        <dbReference type="SAM" id="SignalP"/>
    </source>
</evidence>
<protein>
    <recommendedName>
        <fullName evidence="4">Porin</fullName>
    </recommendedName>
</protein>
<evidence type="ECO:0000313" key="2">
    <source>
        <dbReference type="EMBL" id="QDZ10983.1"/>
    </source>
</evidence>
<dbReference type="EMBL" id="CP042304">
    <property type="protein sequence ID" value="QDZ10983.1"/>
    <property type="molecule type" value="Genomic_DNA"/>
</dbReference>
<sequence length="386" mass="40601">MGRGRIALILVAMTGVVPALAQSPIAISSQVESGWTSNATDSAAGGEDFYVTHSHDLSLTGRTDNLLLRGSLSISQTRFATTQFEDDAAVTGAVEGELALGADAVLRLGYAVTQNWTGDDLGIGALVVPVRSSETQHEYLAEFTLRGIDQQVVVAVTGDWALPGDSVLDGLGLPPLRLPPIVGSVAGKVNWERALTPNLAVLTGMEAWFTLIPEVDQLTYLRAPADGGRVSAGLRLADGTWTAEGKGGVDLVWPKGFSALTRTMPYIAVAASVVPMAGVTLAASGETGVELADPADGVAGRTAAIDLGATWMLMPEVTLSASLAGQQEWGLFDTDLVRSVRMAALGARYAVSERFTYRAMLTWSRHAEPDEQYDKAGLALSLRGDF</sequence>
<keyword evidence="1" id="KW-0732">Signal</keyword>
<dbReference type="OrthoDB" id="7940308at2"/>
<dbReference type="KEGG" id="dea:FPZ08_09600"/>
<accession>A0A5B8LS35</accession>
<gene>
    <name evidence="2" type="ORF">FPZ08_09600</name>
</gene>
<proteinExistence type="predicted"/>
<feature type="signal peptide" evidence="1">
    <location>
        <begin position="1"/>
        <end position="21"/>
    </location>
</feature>
<dbReference type="AlphaFoldDB" id="A0A5B8LS35"/>
<organism evidence="2 3">
    <name type="scientific">Devosia ginsengisoli</name>
    <dbReference type="NCBI Taxonomy" id="400770"/>
    <lineage>
        <taxon>Bacteria</taxon>
        <taxon>Pseudomonadati</taxon>
        <taxon>Pseudomonadota</taxon>
        <taxon>Alphaproteobacteria</taxon>
        <taxon>Hyphomicrobiales</taxon>
        <taxon>Devosiaceae</taxon>
        <taxon>Devosia</taxon>
    </lineage>
</organism>
<dbReference type="Proteomes" id="UP000315364">
    <property type="component" value="Chromosome"/>
</dbReference>
<dbReference type="InterPro" id="IPR023614">
    <property type="entry name" value="Porin_dom_sf"/>
</dbReference>
<feature type="chain" id="PRO_5023089356" description="Porin" evidence="1">
    <location>
        <begin position="22"/>
        <end position="386"/>
    </location>
</feature>
<reference evidence="2 3" key="1">
    <citation type="submission" date="2019-07" db="EMBL/GenBank/DDBJ databases">
        <title>Full genome sequence of Devosia sp. Gsoil 520.</title>
        <authorList>
            <person name="Im W.-T."/>
        </authorList>
    </citation>
    <scope>NUCLEOTIDE SEQUENCE [LARGE SCALE GENOMIC DNA]</scope>
    <source>
        <strain evidence="2 3">Gsoil 520</strain>
    </source>
</reference>
<name>A0A5B8LS35_9HYPH</name>
<evidence type="ECO:0000313" key="3">
    <source>
        <dbReference type="Proteomes" id="UP000315364"/>
    </source>
</evidence>
<dbReference type="Gene3D" id="2.40.160.10">
    <property type="entry name" value="Porin"/>
    <property type="match status" value="1"/>
</dbReference>